<dbReference type="Pfam" id="PF00823">
    <property type="entry name" value="PPE"/>
    <property type="match status" value="1"/>
</dbReference>
<dbReference type="Proteomes" id="UP000467130">
    <property type="component" value="Chromosome"/>
</dbReference>
<evidence type="ECO:0000313" key="3">
    <source>
        <dbReference type="EMBL" id="BBY23446.1"/>
    </source>
</evidence>
<proteinExistence type="inferred from homology"/>
<dbReference type="SUPFAM" id="SSF140459">
    <property type="entry name" value="PE/PPE dimer-like"/>
    <property type="match status" value="1"/>
</dbReference>
<dbReference type="Gene3D" id="1.20.1260.20">
    <property type="entry name" value="PPE superfamily"/>
    <property type="match status" value="1"/>
</dbReference>
<evidence type="ECO:0000259" key="2">
    <source>
        <dbReference type="Pfam" id="PF00823"/>
    </source>
</evidence>
<dbReference type="PANTHER" id="PTHR46766:SF1">
    <property type="entry name" value="GLUTAMINE-RICH PROTEIN 2"/>
    <property type="match status" value="1"/>
</dbReference>
<reference evidence="3 4" key="1">
    <citation type="journal article" date="2019" name="Emerg. Microbes Infect.">
        <title>Comprehensive subspecies identification of 175 nontuberculous mycobacteria species based on 7547 genomic profiles.</title>
        <authorList>
            <person name="Matsumoto Y."/>
            <person name="Kinjo T."/>
            <person name="Motooka D."/>
            <person name="Nabeya D."/>
            <person name="Jung N."/>
            <person name="Uechi K."/>
            <person name="Horii T."/>
            <person name="Iida T."/>
            <person name="Fujita J."/>
            <person name="Nakamura S."/>
        </authorList>
    </citation>
    <scope>NUCLEOTIDE SEQUENCE [LARGE SCALE GENOMIC DNA]</scope>
    <source>
        <strain evidence="3 4">JCM 17783</strain>
    </source>
</reference>
<dbReference type="GO" id="GO:0052572">
    <property type="term" value="P:response to host immune response"/>
    <property type="evidence" value="ECO:0007669"/>
    <property type="project" value="TreeGrafter"/>
</dbReference>
<feature type="domain" description="PPE" evidence="2">
    <location>
        <begin position="9"/>
        <end position="171"/>
    </location>
</feature>
<dbReference type="InterPro" id="IPR038332">
    <property type="entry name" value="PPE_sf"/>
</dbReference>
<dbReference type="EMBL" id="AP022587">
    <property type="protein sequence ID" value="BBY23446.1"/>
    <property type="molecule type" value="Genomic_DNA"/>
</dbReference>
<dbReference type="KEGG" id="msto:MSTO_36510"/>
<comment type="similarity">
    <text evidence="1">Belongs to the mycobacterial PPE family.</text>
</comment>
<accession>A0A7I7QBP8</accession>
<protein>
    <recommendedName>
        <fullName evidence="2">PPE domain-containing protein</fullName>
    </recommendedName>
</protein>
<evidence type="ECO:0000313" key="4">
    <source>
        <dbReference type="Proteomes" id="UP000467130"/>
    </source>
</evidence>
<gene>
    <name evidence="3" type="ORF">MSTO_36510</name>
</gene>
<dbReference type="AlphaFoldDB" id="A0A7I7QBP8"/>
<sequence length="196" mass="20180">MGDCISPLPEMNSASGFASPAAEPLFMVAAAWEDLAADLEESASSFGEVISMALGSGSGSDPNATPVSRALSAAAESYMHWLNRGASDALQSAQDVRAAASVLGSADTGTLLPAAMAANRQMLASLVETNFFGQNTAAIACIEGVYAEMWAQDLEVWSKQEASDRSTASTLKPASPLMVNPLIALRDCACLATDGL</sequence>
<evidence type="ECO:0000256" key="1">
    <source>
        <dbReference type="ARBA" id="ARBA00010652"/>
    </source>
</evidence>
<dbReference type="InterPro" id="IPR000030">
    <property type="entry name" value="PPE_dom"/>
</dbReference>
<organism evidence="3 4">
    <name type="scientific">Mycobacterium stomatepiae</name>
    <dbReference type="NCBI Taxonomy" id="470076"/>
    <lineage>
        <taxon>Bacteria</taxon>
        <taxon>Bacillati</taxon>
        <taxon>Actinomycetota</taxon>
        <taxon>Actinomycetes</taxon>
        <taxon>Mycobacteriales</taxon>
        <taxon>Mycobacteriaceae</taxon>
        <taxon>Mycobacterium</taxon>
        <taxon>Mycobacterium simiae complex</taxon>
    </lineage>
</organism>
<dbReference type="PANTHER" id="PTHR46766">
    <property type="entry name" value="GLUTAMINE-RICH PROTEIN 2"/>
    <property type="match status" value="1"/>
</dbReference>
<name>A0A7I7QBP8_9MYCO</name>
<keyword evidence="4" id="KW-1185">Reference proteome</keyword>